<dbReference type="PANTHER" id="PTHR33178">
    <property type="match status" value="1"/>
</dbReference>
<dbReference type="SUPFAM" id="SSF54909">
    <property type="entry name" value="Dimeric alpha+beta barrel"/>
    <property type="match status" value="1"/>
</dbReference>
<dbReference type="KEGG" id="atq:GH723_14390"/>
<dbReference type="EMBL" id="CP045851">
    <property type="protein sequence ID" value="QGG96194.1"/>
    <property type="molecule type" value="Genomic_DNA"/>
</dbReference>
<evidence type="ECO:0000256" key="1">
    <source>
        <dbReference type="ARBA" id="ARBA00011738"/>
    </source>
</evidence>
<gene>
    <name evidence="3" type="ORF">GH723_14390</name>
</gene>
<dbReference type="AlphaFoldDB" id="A0A5Q2RL32"/>
<dbReference type="Proteomes" id="UP000334019">
    <property type="component" value="Chromosome"/>
</dbReference>
<dbReference type="Pfam" id="PF07876">
    <property type="entry name" value="Dabb"/>
    <property type="match status" value="1"/>
</dbReference>
<dbReference type="InterPro" id="IPR044662">
    <property type="entry name" value="HS1/DABB1-like"/>
</dbReference>
<evidence type="ECO:0000313" key="4">
    <source>
        <dbReference type="Proteomes" id="UP000334019"/>
    </source>
</evidence>
<dbReference type="PROSITE" id="PS51502">
    <property type="entry name" value="S_R_A_B_BARREL"/>
    <property type="match status" value="1"/>
</dbReference>
<keyword evidence="4" id="KW-1185">Reference proteome</keyword>
<reference evidence="3 4" key="1">
    <citation type="submission" date="2019-11" db="EMBL/GenBank/DDBJ databases">
        <authorList>
            <person name="He Y."/>
        </authorList>
    </citation>
    <scope>NUCLEOTIDE SEQUENCE [LARGE SCALE GENOMIC DNA]</scope>
    <source>
        <strain evidence="3 4">SCSIO 58843</strain>
    </source>
</reference>
<comment type="subunit">
    <text evidence="1">Homodimer.</text>
</comment>
<dbReference type="InterPro" id="IPR013097">
    <property type="entry name" value="Dabb"/>
</dbReference>
<dbReference type="Gene3D" id="3.30.70.100">
    <property type="match status" value="1"/>
</dbReference>
<accession>A0A5Q2RL32</accession>
<dbReference type="SMART" id="SM00886">
    <property type="entry name" value="Dabb"/>
    <property type="match status" value="1"/>
</dbReference>
<sequence length="125" mass="13911">MRVPVLAAGALRHRRGDPRRRGQLQGAPVIRHCVLLRIAEGTDPEVVERIVEALRTLPARIPSIRTYEVGVDLGWRDGNAEIGIVAGFDDQEGWRAYVDHPDHVAVIEQHIAPVVTSRQAVQFQV</sequence>
<dbReference type="PANTHER" id="PTHR33178:SF10">
    <property type="entry name" value="STRESS-RESPONSE A_B BARREL DOMAIN-CONTAINING PROTEIN"/>
    <property type="match status" value="1"/>
</dbReference>
<name>A0A5Q2RL32_9ACTN</name>
<evidence type="ECO:0000313" key="3">
    <source>
        <dbReference type="EMBL" id="QGG96194.1"/>
    </source>
</evidence>
<protein>
    <submittedName>
        <fullName evidence="3">Dabb family protein</fullName>
    </submittedName>
</protein>
<feature type="domain" description="Stress-response A/B barrel" evidence="2">
    <location>
        <begin position="30"/>
        <end position="123"/>
    </location>
</feature>
<proteinExistence type="predicted"/>
<organism evidence="3 4">
    <name type="scientific">Actinomarinicola tropica</name>
    <dbReference type="NCBI Taxonomy" id="2789776"/>
    <lineage>
        <taxon>Bacteria</taxon>
        <taxon>Bacillati</taxon>
        <taxon>Actinomycetota</taxon>
        <taxon>Acidimicrobiia</taxon>
        <taxon>Acidimicrobiales</taxon>
        <taxon>Iamiaceae</taxon>
        <taxon>Actinomarinicola</taxon>
    </lineage>
</organism>
<dbReference type="InterPro" id="IPR011008">
    <property type="entry name" value="Dimeric_a/b-barrel"/>
</dbReference>
<evidence type="ECO:0000259" key="2">
    <source>
        <dbReference type="PROSITE" id="PS51502"/>
    </source>
</evidence>